<dbReference type="SUPFAM" id="SSF158472">
    <property type="entry name" value="HAMP domain-like"/>
    <property type="match status" value="1"/>
</dbReference>
<dbReference type="EC" id="2.7.13.3" evidence="3"/>
<keyword evidence="5" id="KW-0597">Phosphoprotein</keyword>
<keyword evidence="7" id="KW-0547">Nucleotide-binding</keyword>
<dbReference type="InterPro" id="IPR005467">
    <property type="entry name" value="His_kinase_dom"/>
</dbReference>
<feature type="transmembrane region" description="Helical" evidence="12">
    <location>
        <begin position="7"/>
        <end position="30"/>
    </location>
</feature>
<dbReference type="EMBL" id="CP021434">
    <property type="protein sequence ID" value="ARU59944.1"/>
    <property type="molecule type" value="Genomic_DNA"/>
</dbReference>
<dbReference type="SMART" id="SM00387">
    <property type="entry name" value="HATPase_c"/>
    <property type="match status" value="1"/>
</dbReference>
<evidence type="ECO:0000259" key="14">
    <source>
        <dbReference type="PROSITE" id="PS50885"/>
    </source>
</evidence>
<reference evidence="16" key="1">
    <citation type="submission" date="2017-05" db="EMBL/GenBank/DDBJ databases">
        <authorList>
            <person name="Sung H."/>
        </authorList>
    </citation>
    <scope>NUCLEOTIDE SEQUENCE [LARGE SCALE GENOMIC DNA]</scope>
    <source>
        <strain evidence="16">AR23208</strain>
    </source>
</reference>
<dbReference type="InterPro" id="IPR036097">
    <property type="entry name" value="HisK_dim/P_sf"/>
</dbReference>
<dbReference type="CDD" id="cd06225">
    <property type="entry name" value="HAMP"/>
    <property type="match status" value="1"/>
</dbReference>
<evidence type="ECO:0000256" key="5">
    <source>
        <dbReference type="ARBA" id="ARBA00022553"/>
    </source>
</evidence>
<dbReference type="FunFam" id="3.30.565.10:FF:000006">
    <property type="entry name" value="Sensor histidine kinase WalK"/>
    <property type="match status" value="1"/>
</dbReference>
<sequence length="426" mass="47600">MSVRRKLFLTISLFIVGMALVFAFATQVVIRGILDVMVEAPKLTEISEITRHYETPEQIQLPADASILLLSRDERVLYHSGAATEQTLKLFGIRNKIKQNGQTVAELYYHDADVDRMSKLRLGVMASTRFLLLFGTVVFVLISLIVAFFLSKRLTKPLRALLPTIDRLGNGEFGIQAPVLSRDEHGKVAVAFNKMSTQLQQDEEVRRNLVADVAHELRTPLTIIRGKLDLFQQHGEPIEPQELLPLQDDLIRLTRLVEDLHQLSLAEAKQLPLDKKPTELAALLRRIVERVAFDAESKEIGLTFVSHADNKLIQADPNRITQVFLNLLINAIRYTPAGGQVYVTLDEEGDTLRTTITDTGIGIAPEHLPFLFNRFYRTDTARDRHTGGMGLGLAIVKEFVLAHGGTISVESEPGQGTTFTVNLPLQ</sequence>
<evidence type="ECO:0000256" key="6">
    <source>
        <dbReference type="ARBA" id="ARBA00022679"/>
    </source>
</evidence>
<evidence type="ECO:0000256" key="12">
    <source>
        <dbReference type="SAM" id="Phobius"/>
    </source>
</evidence>
<dbReference type="GO" id="GO:0004721">
    <property type="term" value="F:phosphoprotein phosphatase activity"/>
    <property type="evidence" value="ECO:0007669"/>
    <property type="project" value="TreeGrafter"/>
</dbReference>
<feature type="domain" description="Histidine kinase" evidence="13">
    <location>
        <begin position="212"/>
        <end position="426"/>
    </location>
</feature>
<evidence type="ECO:0000256" key="2">
    <source>
        <dbReference type="ARBA" id="ARBA00004651"/>
    </source>
</evidence>
<dbReference type="Pfam" id="PF00512">
    <property type="entry name" value="HisKA"/>
    <property type="match status" value="1"/>
</dbReference>
<dbReference type="GO" id="GO:0005524">
    <property type="term" value="F:ATP binding"/>
    <property type="evidence" value="ECO:0007669"/>
    <property type="project" value="UniProtKB-KW"/>
</dbReference>
<keyword evidence="8 15" id="KW-0418">Kinase</keyword>
<dbReference type="OrthoDB" id="9813151at2"/>
<keyword evidence="10" id="KW-0902">Two-component regulatory system</keyword>
<dbReference type="KEGG" id="tum:CBW65_01870"/>
<dbReference type="Gene3D" id="1.10.287.130">
    <property type="match status" value="1"/>
</dbReference>
<dbReference type="PANTHER" id="PTHR45453">
    <property type="entry name" value="PHOSPHATE REGULON SENSOR PROTEIN PHOR"/>
    <property type="match status" value="1"/>
</dbReference>
<keyword evidence="4" id="KW-1003">Cell membrane</keyword>
<dbReference type="SUPFAM" id="SSF55874">
    <property type="entry name" value="ATPase domain of HSP90 chaperone/DNA topoisomerase II/histidine kinase"/>
    <property type="match status" value="1"/>
</dbReference>
<dbReference type="PROSITE" id="PS50885">
    <property type="entry name" value="HAMP"/>
    <property type="match status" value="1"/>
</dbReference>
<dbReference type="Gene3D" id="6.10.340.10">
    <property type="match status" value="1"/>
</dbReference>
<evidence type="ECO:0000313" key="15">
    <source>
        <dbReference type="EMBL" id="ARU59944.1"/>
    </source>
</evidence>
<dbReference type="InterPro" id="IPR036890">
    <property type="entry name" value="HATPase_C_sf"/>
</dbReference>
<keyword evidence="11 12" id="KW-0472">Membrane</keyword>
<keyword evidence="6" id="KW-0808">Transferase</keyword>
<organism evidence="15 16">
    <name type="scientific">Tumebacillus avium</name>
    <dbReference type="NCBI Taxonomy" id="1903704"/>
    <lineage>
        <taxon>Bacteria</taxon>
        <taxon>Bacillati</taxon>
        <taxon>Bacillota</taxon>
        <taxon>Bacilli</taxon>
        <taxon>Bacillales</taxon>
        <taxon>Alicyclobacillaceae</taxon>
        <taxon>Tumebacillus</taxon>
    </lineage>
</organism>
<comment type="catalytic activity">
    <reaction evidence="1">
        <text>ATP + protein L-histidine = ADP + protein N-phospho-L-histidine.</text>
        <dbReference type="EC" id="2.7.13.3"/>
    </reaction>
</comment>
<evidence type="ECO:0000256" key="4">
    <source>
        <dbReference type="ARBA" id="ARBA00022475"/>
    </source>
</evidence>
<keyword evidence="16" id="KW-1185">Reference proteome</keyword>
<dbReference type="CDD" id="cd00075">
    <property type="entry name" value="HATPase"/>
    <property type="match status" value="1"/>
</dbReference>
<accession>A0A1Y0IKP9</accession>
<dbReference type="PROSITE" id="PS50109">
    <property type="entry name" value="HIS_KIN"/>
    <property type="match status" value="1"/>
</dbReference>
<dbReference type="InterPro" id="IPR050351">
    <property type="entry name" value="BphY/WalK/GraS-like"/>
</dbReference>
<dbReference type="GO" id="GO:0016036">
    <property type="term" value="P:cellular response to phosphate starvation"/>
    <property type="evidence" value="ECO:0007669"/>
    <property type="project" value="TreeGrafter"/>
</dbReference>
<name>A0A1Y0IKP9_9BACL</name>
<keyword evidence="9" id="KW-0067">ATP-binding</keyword>
<evidence type="ECO:0000256" key="10">
    <source>
        <dbReference type="ARBA" id="ARBA00023012"/>
    </source>
</evidence>
<protein>
    <recommendedName>
        <fullName evidence="3">histidine kinase</fullName>
        <ecNumber evidence="3">2.7.13.3</ecNumber>
    </recommendedName>
</protein>
<dbReference type="GO" id="GO:0005886">
    <property type="term" value="C:plasma membrane"/>
    <property type="evidence" value="ECO:0007669"/>
    <property type="project" value="UniProtKB-SubCell"/>
</dbReference>
<evidence type="ECO:0000313" key="16">
    <source>
        <dbReference type="Proteomes" id="UP000195437"/>
    </source>
</evidence>
<dbReference type="PANTHER" id="PTHR45453:SF1">
    <property type="entry name" value="PHOSPHATE REGULON SENSOR PROTEIN PHOR"/>
    <property type="match status" value="1"/>
</dbReference>
<dbReference type="InterPro" id="IPR003660">
    <property type="entry name" value="HAMP_dom"/>
</dbReference>
<dbReference type="InterPro" id="IPR004358">
    <property type="entry name" value="Sig_transdc_His_kin-like_C"/>
</dbReference>
<evidence type="ECO:0000256" key="7">
    <source>
        <dbReference type="ARBA" id="ARBA00022741"/>
    </source>
</evidence>
<comment type="subcellular location">
    <subcellularLocation>
        <location evidence="2">Cell membrane</location>
        <topology evidence="2">Multi-pass membrane protein</topology>
    </subcellularLocation>
</comment>
<evidence type="ECO:0000256" key="11">
    <source>
        <dbReference type="ARBA" id="ARBA00023136"/>
    </source>
</evidence>
<dbReference type="PRINTS" id="PR00344">
    <property type="entry name" value="BCTRLSENSOR"/>
</dbReference>
<dbReference type="SMART" id="SM00304">
    <property type="entry name" value="HAMP"/>
    <property type="match status" value="1"/>
</dbReference>
<dbReference type="CDD" id="cd00082">
    <property type="entry name" value="HisKA"/>
    <property type="match status" value="1"/>
</dbReference>
<dbReference type="Proteomes" id="UP000195437">
    <property type="component" value="Chromosome"/>
</dbReference>
<dbReference type="SUPFAM" id="SSF47384">
    <property type="entry name" value="Homodimeric domain of signal transducing histidine kinase"/>
    <property type="match status" value="1"/>
</dbReference>
<evidence type="ECO:0000256" key="3">
    <source>
        <dbReference type="ARBA" id="ARBA00012438"/>
    </source>
</evidence>
<dbReference type="Gene3D" id="3.30.565.10">
    <property type="entry name" value="Histidine kinase-like ATPase, C-terminal domain"/>
    <property type="match status" value="1"/>
</dbReference>
<dbReference type="GO" id="GO:0000155">
    <property type="term" value="F:phosphorelay sensor kinase activity"/>
    <property type="evidence" value="ECO:0007669"/>
    <property type="project" value="InterPro"/>
</dbReference>
<gene>
    <name evidence="15" type="ORF">CBW65_01870</name>
</gene>
<evidence type="ECO:0000259" key="13">
    <source>
        <dbReference type="PROSITE" id="PS50109"/>
    </source>
</evidence>
<dbReference type="InterPro" id="IPR003661">
    <property type="entry name" value="HisK_dim/P_dom"/>
</dbReference>
<evidence type="ECO:0000256" key="1">
    <source>
        <dbReference type="ARBA" id="ARBA00000085"/>
    </source>
</evidence>
<keyword evidence="12" id="KW-0812">Transmembrane</keyword>
<keyword evidence="12" id="KW-1133">Transmembrane helix</keyword>
<dbReference type="Pfam" id="PF00672">
    <property type="entry name" value="HAMP"/>
    <property type="match status" value="1"/>
</dbReference>
<dbReference type="RefSeq" id="WP_087455333.1">
    <property type="nucleotide sequence ID" value="NZ_CP021434.1"/>
</dbReference>
<evidence type="ECO:0000256" key="9">
    <source>
        <dbReference type="ARBA" id="ARBA00022840"/>
    </source>
</evidence>
<proteinExistence type="predicted"/>
<dbReference type="SMART" id="SM00388">
    <property type="entry name" value="HisKA"/>
    <property type="match status" value="1"/>
</dbReference>
<feature type="domain" description="HAMP" evidence="14">
    <location>
        <begin position="152"/>
        <end position="204"/>
    </location>
</feature>
<evidence type="ECO:0000256" key="8">
    <source>
        <dbReference type="ARBA" id="ARBA00022777"/>
    </source>
</evidence>
<dbReference type="InterPro" id="IPR003594">
    <property type="entry name" value="HATPase_dom"/>
</dbReference>
<feature type="transmembrane region" description="Helical" evidence="12">
    <location>
        <begin position="130"/>
        <end position="150"/>
    </location>
</feature>
<dbReference type="Pfam" id="PF02518">
    <property type="entry name" value="HATPase_c"/>
    <property type="match status" value="1"/>
</dbReference>
<dbReference type="AlphaFoldDB" id="A0A1Y0IKP9"/>